<feature type="transmembrane region" description="Helical" evidence="2">
    <location>
        <begin position="21"/>
        <end position="41"/>
    </location>
</feature>
<dbReference type="PANTHER" id="PTHR31965:SF1">
    <property type="entry name" value="TRANSMEMBRANE PROTEIN 42"/>
    <property type="match status" value="1"/>
</dbReference>
<feature type="transmembrane region" description="Helical" evidence="2">
    <location>
        <begin position="105"/>
        <end position="125"/>
    </location>
</feature>
<proteinExistence type="predicted"/>
<dbReference type="Proteomes" id="UP001363622">
    <property type="component" value="Unassembled WGS sequence"/>
</dbReference>
<reference evidence="3 4" key="1">
    <citation type="submission" date="2024-04" db="EMBL/GenBank/DDBJ databases">
        <title>Phyllosticta paracitricarpa is synonymous to the EU quarantine fungus P. citricarpa based on phylogenomic analyses.</title>
        <authorList>
            <consortium name="Lawrence Berkeley National Laboratory"/>
            <person name="Van Ingen-Buijs V.A."/>
            <person name="Van Westerhoven A.C."/>
            <person name="Haridas S."/>
            <person name="Skiadas P."/>
            <person name="Martin F."/>
            <person name="Groenewald J.Z."/>
            <person name="Crous P.W."/>
            <person name="Seidl M.F."/>
        </authorList>
    </citation>
    <scope>NUCLEOTIDE SEQUENCE [LARGE SCALE GENOMIC DNA]</scope>
    <source>
        <strain evidence="3 4">CBS 123371</strain>
    </source>
</reference>
<comment type="caution">
    <text evidence="3">The sequence shown here is derived from an EMBL/GenBank/DDBJ whole genome shotgun (WGS) entry which is preliminary data.</text>
</comment>
<dbReference type="PANTHER" id="PTHR31965">
    <property type="entry name" value="TRANSMEMBRANE PROTEIN 42"/>
    <property type="match status" value="1"/>
</dbReference>
<feature type="compositionally biased region" description="Acidic residues" evidence="1">
    <location>
        <begin position="205"/>
        <end position="217"/>
    </location>
</feature>
<keyword evidence="2" id="KW-0472">Membrane</keyword>
<evidence type="ECO:0000313" key="4">
    <source>
        <dbReference type="Proteomes" id="UP001363622"/>
    </source>
</evidence>
<dbReference type="InterPro" id="IPR037185">
    <property type="entry name" value="EmrE-like"/>
</dbReference>
<dbReference type="SUPFAM" id="SSF103481">
    <property type="entry name" value="Multidrug resistance efflux transporter EmrE"/>
    <property type="match status" value="1"/>
</dbReference>
<feature type="region of interest" description="Disordered" evidence="1">
    <location>
        <begin position="153"/>
        <end position="225"/>
    </location>
</feature>
<evidence type="ECO:0000256" key="1">
    <source>
        <dbReference type="SAM" id="MobiDB-lite"/>
    </source>
</evidence>
<gene>
    <name evidence="3" type="ORF">IWZ03DRAFT_418163</name>
</gene>
<keyword evidence="2" id="KW-1133">Transmembrane helix</keyword>
<name>A0ABR1KAS3_9PEZI</name>
<evidence type="ECO:0008006" key="5">
    <source>
        <dbReference type="Google" id="ProtNLM"/>
    </source>
</evidence>
<dbReference type="EMBL" id="JBBPHU010000013">
    <property type="protein sequence ID" value="KAK7510814.1"/>
    <property type="molecule type" value="Genomic_DNA"/>
</dbReference>
<dbReference type="InterPro" id="IPR039632">
    <property type="entry name" value="TMEM42"/>
</dbReference>
<sequence length="225" mass="23575">MASTSSASRPLPSQTKPKPAATWLVVAIASGACAAFNGVFAKLTTTTLTSSWASGVSHLLGLGEENKVVEFAVRGFFFLLNLLFNAIMWALFTRALTLASSTVRVSIINTSANFMLTALLGALIFSEALPGIWWLGAAMLVAGSVVIGRRDGGAAAAAGDGDGAKNPRRRRRRRRSEDVLAEGEAEPFLDEPSADARDGASGAVEEVELEPVDDDVDGVLAGPRK</sequence>
<keyword evidence="2" id="KW-0812">Transmembrane</keyword>
<accession>A0ABR1KAS3</accession>
<feature type="compositionally biased region" description="Acidic residues" evidence="1">
    <location>
        <begin position="179"/>
        <end position="193"/>
    </location>
</feature>
<evidence type="ECO:0000313" key="3">
    <source>
        <dbReference type="EMBL" id="KAK7510814.1"/>
    </source>
</evidence>
<feature type="transmembrane region" description="Helical" evidence="2">
    <location>
        <begin position="71"/>
        <end position="93"/>
    </location>
</feature>
<feature type="transmembrane region" description="Helical" evidence="2">
    <location>
        <begin position="131"/>
        <end position="148"/>
    </location>
</feature>
<keyword evidence="4" id="KW-1185">Reference proteome</keyword>
<protein>
    <recommendedName>
        <fullName evidence="5">Transmembrane protein 42</fullName>
    </recommendedName>
</protein>
<evidence type="ECO:0000256" key="2">
    <source>
        <dbReference type="SAM" id="Phobius"/>
    </source>
</evidence>
<organism evidence="3 4">
    <name type="scientific">Phyllosticta citriasiana</name>
    <dbReference type="NCBI Taxonomy" id="595635"/>
    <lineage>
        <taxon>Eukaryota</taxon>
        <taxon>Fungi</taxon>
        <taxon>Dikarya</taxon>
        <taxon>Ascomycota</taxon>
        <taxon>Pezizomycotina</taxon>
        <taxon>Dothideomycetes</taxon>
        <taxon>Dothideomycetes incertae sedis</taxon>
        <taxon>Botryosphaeriales</taxon>
        <taxon>Phyllostictaceae</taxon>
        <taxon>Phyllosticta</taxon>
    </lineage>
</organism>